<accession>S8EHX0</accession>
<keyword evidence="1" id="KW-0677">Repeat</keyword>
<name>S8EHX0_FOMSC</name>
<dbReference type="GO" id="GO:0006355">
    <property type="term" value="P:regulation of DNA-templated transcription"/>
    <property type="evidence" value="ECO:0007669"/>
    <property type="project" value="InterPro"/>
</dbReference>
<evidence type="ECO:0000256" key="1">
    <source>
        <dbReference type="ARBA" id="ARBA00022737"/>
    </source>
</evidence>
<dbReference type="STRING" id="743788.S8EHX0"/>
<keyword evidence="2 3" id="KW-0802">TPR repeat</keyword>
<dbReference type="InterPro" id="IPR031101">
    <property type="entry name" value="Ctr9"/>
</dbReference>
<reference evidence="5 6" key="1">
    <citation type="journal article" date="2012" name="Science">
        <title>The Paleozoic origin of enzymatic lignin decomposition reconstructed from 31 fungal genomes.</title>
        <authorList>
            <person name="Floudas D."/>
            <person name="Binder M."/>
            <person name="Riley R."/>
            <person name="Barry K."/>
            <person name="Blanchette R.A."/>
            <person name="Henrissat B."/>
            <person name="Martinez A.T."/>
            <person name="Otillar R."/>
            <person name="Spatafora J.W."/>
            <person name="Yadav J.S."/>
            <person name="Aerts A."/>
            <person name="Benoit I."/>
            <person name="Boyd A."/>
            <person name="Carlson A."/>
            <person name="Copeland A."/>
            <person name="Coutinho P.M."/>
            <person name="de Vries R.P."/>
            <person name="Ferreira P."/>
            <person name="Findley K."/>
            <person name="Foster B."/>
            <person name="Gaskell J."/>
            <person name="Glotzer D."/>
            <person name="Gorecki P."/>
            <person name="Heitman J."/>
            <person name="Hesse C."/>
            <person name="Hori C."/>
            <person name="Igarashi K."/>
            <person name="Jurgens J.A."/>
            <person name="Kallen N."/>
            <person name="Kersten P."/>
            <person name="Kohler A."/>
            <person name="Kuees U."/>
            <person name="Kumar T.K.A."/>
            <person name="Kuo A."/>
            <person name="LaButti K."/>
            <person name="Larrondo L.F."/>
            <person name="Lindquist E."/>
            <person name="Ling A."/>
            <person name="Lombard V."/>
            <person name="Lucas S."/>
            <person name="Lundell T."/>
            <person name="Martin R."/>
            <person name="McLaughlin D.J."/>
            <person name="Morgenstern I."/>
            <person name="Morin E."/>
            <person name="Murat C."/>
            <person name="Nagy L.G."/>
            <person name="Nolan M."/>
            <person name="Ohm R.A."/>
            <person name="Patyshakuliyeva A."/>
            <person name="Rokas A."/>
            <person name="Ruiz-Duenas F.J."/>
            <person name="Sabat G."/>
            <person name="Salamov A."/>
            <person name="Samejima M."/>
            <person name="Schmutz J."/>
            <person name="Slot J.C."/>
            <person name="St John F."/>
            <person name="Stenlid J."/>
            <person name="Sun H."/>
            <person name="Sun S."/>
            <person name="Syed K."/>
            <person name="Tsang A."/>
            <person name="Wiebenga A."/>
            <person name="Young D."/>
            <person name="Pisabarro A."/>
            <person name="Eastwood D.C."/>
            <person name="Martin F."/>
            <person name="Cullen D."/>
            <person name="Grigoriev I.V."/>
            <person name="Hibbett D.S."/>
        </authorList>
    </citation>
    <scope>NUCLEOTIDE SEQUENCE</scope>
    <source>
        <strain evidence="6">FP-58527</strain>
    </source>
</reference>
<dbReference type="AlphaFoldDB" id="S8EHX0"/>
<sequence length="1154" mass="129098">MNGGLTRSPSPSAPGRTIDIELGQHEVITVELDKLDADPSDLIDLLTEGQCKLSIWTRLAVEYWRKGVLDAAEKIAKAGKESLEANGAQSSTAPLLSLLANIQMARAYSAPKLIIDAREDNMRSEQSKDHYFMNAAQLFNQSEKIATESGNLGSTLSMLTRGAMQMGKRAFDDALRSFESVLNQQSNNILALLGKAKILYTKREYAQALKTFQTVLRLCPHCEPDPRIGIGLCLWAMDHKAKAKVAWQRSLEVNPDGGAALLLLGLEALNASKDETQSQDERKTEFLTGTRYIEKAFKANQRNSAAANALCEIFILKGQHKRALKLAERTIQFTDVKTILTDGYIRAGRVSHAMGNRTDAMKYYKRARDGQQANLLANIGLAQMQIKDDVPAAAINTLDTFLQPGQSSRQRPVEAMVMLASLRANPLLGADSAEKGKARELYDQVSKTLGLPDATTHLQKGNQPHPTGRSVRKIVEDVDMHIEIARLWQEDNLERMHRALKEALRISEATSRSDPKLVNNVAVMAYLDENLDSARAMFEGALTQASKQDPEGADGVTTTLLYNLARTYEQQGDETMARGAYEKLLDRYPEYVDAKVRQAQMLADLNKHNDAHELLKQALASEPNNLNLRAYYTYFLVQSNLPRPAKEFVFATLKDHDRHDLYSLCAAAWIHYHQARESRDPSPKGIDDRRKGFQRAADFYQKALSKDSTLAFAAQGLAIIIAEDALGNLGGAIGPIGHDEGMKRLQTAREALDVFAKVRESLNDGSVYVNMGHCYYARDEFDRAIESYEAASRRYYGNQNVSVLLCLCRSYYAKASRDQSFSVMNTALQYAQKAYHLNPQDKAILYNIAMIQQKAAEMLMSIAPSKRSLKELQLAIQQATHAQKLFASLAADKSSVVPYSKEMADQRRKYGDSVLRRCDEHLATQRQHEAEQHAKLEAARQRRQQEREQHEAAERARVEELKKQAEQLAEERRKAREQALEWTRDIKLESDEERERKAAKKANRRVKTEGVSGDEGLAAEPRKKRRAGKLKRPAGEEGEDGALFSGDEDGEKPAKKRTSKKRVVRDDEDDDEPSGAPRKKQIRAGLVIVARVDTTVAAAGDPGRAPRVGKRVLSLVVAVEQAHGPWLQRYALYTRYLPIFPTQEPFRAVRLFPL</sequence>
<feature type="repeat" description="TPR" evidence="3">
    <location>
        <begin position="558"/>
        <end position="591"/>
    </location>
</feature>
<feature type="compositionally biased region" description="Basic residues" evidence="4">
    <location>
        <begin position="1022"/>
        <end position="1032"/>
    </location>
</feature>
<evidence type="ECO:0000313" key="5">
    <source>
        <dbReference type="EMBL" id="EPT04702.1"/>
    </source>
</evidence>
<dbReference type="GO" id="GO:0006368">
    <property type="term" value="P:transcription elongation by RNA polymerase II"/>
    <property type="evidence" value="ECO:0007669"/>
    <property type="project" value="TreeGrafter"/>
</dbReference>
<dbReference type="HOGENOM" id="CLU_003008_0_0_1"/>
<proteinExistence type="predicted"/>
<dbReference type="SMART" id="SM00028">
    <property type="entry name" value="TPR"/>
    <property type="match status" value="8"/>
</dbReference>
<gene>
    <name evidence="5" type="ORF">FOMPIDRAFT_1057960</name>
</gene>
<dbReference type="Pfam" id="PF13432">
    <property type="entry name" value="TPR_16"/>
    <property type="match status" value="1"/>
</dbReference>
<feature type="compositionally biased region" description="Basic residues" evidence="4">
    <location>
        <begin position="1054"/>
        <end position="1063"/>
    </location>
</feature>
<evidence type="ECO:0008006" key="7">
    <source>
        <dbReference type="Google" id="ProtNLM"/>
    </source>
</evidence>
<protein>
    <recommendedName>
        <fullName evidence="7">RNA polymerase II-associated protein</fullName>
    </recommendedName>
</protein>
<feature type="region of interest" description="Disordered" evidence="4">
    <location>
        <begin position="991"/>
        <end position="1080"/>
    </location>
</feature>
<dbReference type="Pfam" id="PF13424">
    <property type="entry name" value="TPR_12"/>
    <property type="match status" value="1"/>
</dbReference>
<dbReference type="OrthoDB" id="343875at2759"/>
<organism evidence="5 6">
    <name type="scientific">Fomitopsis schrenkii</name>
    <name type="common">Brown rot fungus</name>
    <dbReference type="NCBI Taxonomy" id="2126942"/>
    <lineage>
        <taxon>Eukaryota</taxon>
        <taxon>Fungi</taxon>
        <taxon>Dikarya</taxon>
        <taxon>Basidiomycota</taxon>
        <taxon>Agaricomycotina</taxon>
        <taxon>Agaricomycetes</taxon>
        <taxon>Polyporales</taxon>
        <taxon>Fomitopsis</taxon>
    </lineage>
</organism>
<dbReference type="PANTHER" id="PTHR14027">
    <property type="entry name" value="RNA POLYMERASE-ASSOCIATED PROTEIN CTR9"/>
    <property type="match status" value="1"/>
</dbReference>
<evidence type="ECO:0000256" key="3">
    <source>
        <dbReference type="PROSITE-ProRule" id="PRU00339"/>
    </source>
</evidence>
<dbReference type="GO" id="GO:0000993">
    <property type="term" value="F:RNA polymerase II complex binding"/>
    <property type="evidence" value="ECO:0007669"/>
    <property type="project" value="TreeGrafter"/>
</dbReference>
<feature type="repeat" description="TPR" evidence="3">
    <location>
        <begin position="765"/>
        <end position="798"/>
    </location>
</feature>
<dbReference type="InterPro" id="IPR011990">
    <property type="entry name" value="TPR-like_helical_dom_sf"/>
</dbReference>
<dbReference type="Pfam" id="PF14559">
    <property type="entry name" value="TPR_19"/>
    <property type="match status" value="1"/>
</dbReference>
<evidence type="ECO:0000256" key="4">
    <source>
        <dbReference type="SAM" id="MobiDB-lite"/>
    </source>
</evidence>
<dbReference type="GO" id="GO:0016593">
    <property type="term" value="C:Cdc73/Paf1 complex"/>
    <property type="evidence" value="ECO:0007669"/>
    <property type="project" value="TreeGrafter"/>
</dbReference>
<feature type="compositionally biased region" description="Acidic residues" evidence="4">
    <location>
        <begin position="1036"/>
        <end position="1050"/>
    </location>
</feature>
<dbReference type="FunCoup" id="S8EHX0">
    <property type="interactions" value="520"/>
</dbReference>
<feature type="region of interest" description="Disordered" evidence="4">
    <location>
        <begin position="925"/>
        <end position="959"/>
    </location>
</feature>
<dbReference type="SUPFAM" id="SSF48452">
    <property type="entry name" value="TPR-like"/>
    <property type="match status" value="3"/>
</dbReference>
<dbReference type="eggNOG" id="KOG2002">
    <property type="taxonomic scope" value="Eukaryota"/>
</dbReference>
<dbReference type="InParanoid" id="S8EHX0"/>
<keyword evidence="6" id="KW-1185">Reference proteome</keyword>
<dbReference type="Proteomes" id="UP000015241">
    <property type="component" value="Unassembled WGS sequence"/>
</dbReference>
<evidence type="ECO:0000313" key="6">
    <source>
        <dbReference type="Proteomes" id="UP000015241"/>
    </source>
</evidence>
<dbReference type="PROSITE" id="PS50005">
    <property type="entry name" value="TPR"/>
    <property type="match status" value="2"/>
</dbReference>
<evidence type="ECO:0000256" key="2">
    <source>
        <dbReference type="ARBA" id="ARBA00022803"/>
    </source>
</evidence>
<dbReference type="EMBL" id="KE504126">
    <property type="protein sequence ID" value="EPT04702.1"/>
    <property type="molecule type" value="Genomic_DNA"/>
</dbReference>
<dbReference type="PANTHER" id="PTHR14027:SF2">
    <property type="entry name" value="RNA POLYMERASE-ASSOCIATED PROTEIN CTR9 HOMOLOG"/>
    <property type="match status" value="1"/>
</dbReference>
<dbReference type="Gene3D" id="1.25.40.10">
    <property type="entry name" value="Tetratricopeptide repeat domain"/>
    <property type="match status" value="5"/>
</dbReference>
<dbReference type="Pfam" id="PF13181">
    <property type="entry name" value="TPR_8"/>
    <property type="match status" value="1"/>
</dbReference>
<dbReference type="InterPro" id="IPR019734">
    <property type="entry name" value="TPR_rpt"/>
</dbReference>